<sequence length="143" mass="14999">MHHPNPNRESPPMTNNKPTARRKGRAITVTAATTGALLLWAVNAPWPGTDLTVRQGGHIGPAAVAATALTAGLAAWALLALLERTVRHPTRTFRIIALTTLALSLTGPLTSGTDLTSRLVLLGMHLTVGTALTLGLPCPRPCH</sequence>
<dbReference type="AlphaFoldDB" id="A0A5D0NXD8"/>
<feature type="transmembrane region" description="Helical" evidence="2">
    <location>
        <begin position="26"/>
        <end position="46"/>
    </location>
</feature>
<comment type="caution">
    <text evidence="3">The sequence shown here is derived from an EMBL/GenBank/DDBJ whole genome shotgun (WGS) entry which is preliminary data.</text>
</comment>
<dbReference type="Proteomes" id="UP000323380">
    <property type="component" value="Unassembled WGS sequence"/>
</dbReference>
<dbReference type="InterPro" id="IPR045713">
    <property type="entry name" value="DUF6069"/>
</dbReference>
<organism evidence="3 4">
    <name type="scientific">Actinomadura chibensis</name>
    <dbReference type="NCBI Taxonomy" id="392828"/>
    <lineage>
        <taxon>Bacteria</taxon>
        <taxon>Bacillati</taxon>
        <taxon>Actinomycetota</taxon>
        <taxon>Actinomycetes</taxon>
        <taxon>Streptosporangiales</taxon>
        <taxon>Thermomonosporaceae</taxon>
        <taxon>Actinomadura</taxon>
    </lineage>
</organism>
<feature type="transmembrane region" description="Helical" evidence="2">
    <location>
        <begin position="58"/>
        <end position="81"/>
    </location>
</feature>
<evidence type="ECO:0000256" key="2">
    <source>
        <dbReference type="SAM" id="Phobius"/>
    </source>
</evidence>
<name>A0A5D0NXD8_9ACTN</name>
<keyword evidence="2" id="KW-1133">Transmembrane helix</keyword>
<keyword evidence="4" id="KW-1185">Reference proteome</keyword>
<dbReference type="EMBL" id="VSFG01000001">
    <property type="protein sequence ID" value="TYB49333.1"/>
    <property type="molecule type" value="Genomic_DNA"/>
</dbReference>
<proteinExistence type="predicted"/>
<evidence type="ECO:0000313" key="4">
    <source>
        <dbReference type="Proteomes" id="UP000323380"/>
    </source>
</evidence>
<keyword evidence="2" id="KW-0812">Transmembrane</keyword>
<keyword evidence="2" id="KW-0472">Membrane</keyword>
<gene>
    <name evidence="3" type="ORF">FXF69_09635</name>
</gene>
<evidence type="ECO:0000313" key="3">
    <source>
        <dbReference type="EMBL" id="TYB49333.1"/>
    </source>
</evidence>
<dbReference type="Pfam" id="PF19545">
    <property type="entry name" value="DUF6069"/>
    <property type="match status" value="1"/>
</dbReference>
<feature type="region of interest" description="Disordered" evidence="1">
    <location>
        <begin position="1"/>
        <end position="23"/>
    </location>
</feature>
<protein>
    <submittedName>
        <fullName evidence="3">Uncharacterized protein</fullName>
    </submittedName>
</protein>
<accession>A0A5D0NXD8</accession>
<evidence type="ECO:0000256" key="1">
    <source>
        <dbReference type="SAM" id="MobiDB-lite"/>
    </source>
</evidence>
<reference evidence="3 4" key="1">
    <citation type="submission" date="2019-08" db="EMBL/GenBank/DDBJ databases">
        <title>Actinomadura sp. nov. CYP1-5 isolated from mountain soil.</title>
        <authorList>
            <person name="Songsumanus A."/>
            <person name="Kuncharoen N."/>
            <person name="Kudo T."/>
            <person name="Yuki M."/>
            <person name="Igarashi Y."/>
            <person name="Tanasupawat S."/>
        </authorList>
    </citation>
    <scope>NUCLEOTIDE SEQUENCE [LARGE SCALE GENOMIC DNA]</scope>
    <source>
        <strain evidence="3 4">JCM 14158</strain>
    </source>
</reference>